<dbReference type="GO" id="GO:0002143">
    <property type="term" value="P:tRNA wobble position uridine thiolation"/>
    <property type="evidence" value="ECO:0007669"/>
    <property type="project" value="InterPro"/>
</dbReference>
<dbReference type="PANTHER" id="PTHR10953:SF102">
    <property type="entry name" value="ADENYLYLTRANSFERASE AND SULFURTRANSFERASE MOCS3"/>
    <property type="match status" value="1"/>
</dbReference>
<dbReference type="InterPro" id="IPR028885">
    <property type="entry name" value="MOCS3/Uba4"/>
</dbReference>
<dbReference type="UniPathway" id="UPA00988"/>
<feature type="domain" description="Rhodanese" evidence="13">
    <location>
        <begin position="331"/>
        <end position="441"/>
    </location>
</feature>
<evidence type="ECO:0000256" key="11">
    <source>
        <dbReference type="HAMAP-Rule" id="MF_03049"/>
    </source>
</evidence>
<feature type="binding site" evidence="11">
    <location>
        <position position="113"/>
    </location>
    <ligand>
        <name>ATP</name>
        <dbReference type="ChEBI" id="CHEBI:30616"/>
    </ligand>
</feature>
<evidence type="ECO:0000256" key="2">
    <source>
        <dbReference type="ARBA" id="ARBA00022490"/>
    </source>
</evidence>
<evidence type="ECO:0000313" key="15">
    <source>
        <dbReference type="Proteomes" id="UP000694700"/>
    </source>
</evidence>
<dbReference type="Proteomes" id="UP000694700">
    <property type="component" value="Unplaced"/>
</dbReference>
<dbReference type="GO" id="GO:0046872">
    <property type="term" value="F:metal ion binding"/>
    <property type="evidence" value="ECO:0007669"/>
    <property type="project" value="UniProtKB-KW"/>
</dbReference>
<evidence type="ECO:0000256" key="12">
    <source>
        <dbReference type="SAM" id="Coils"/>
    </source>
</evidence>
<keyword evidence="10 11" id="KW-0511">Multifunctional enzyme</keyword>
<evidence type="ECO:0000256" key="8">
    <source>
        <dbReference type="ARBA" id="ARBA00022840"/>
    </source>
</evidence>
<evidence type="ECO:0000256" key="10">
    <source>
        <dbReference type="ARBA" id="ARBA00023268"/>
    </source>
</evidence>
<proteinExistence type="inferred from homology"/>
<feature type="active site" description="Cysteine persulfide intermediate; for sulfurtransferase activity" evidence="11">
    <location>
        <position position="396"/>
    </location>
</feature>
<dbReference type="SMART" id="SM00450">
    <property type="entry name" value="RHOD"/>
    <property type="match status" value="1"/>
</dbReference>
<dbReference type="EC" id="2.8.1.11" evidence="11"/>
<dbReference type="EC" id="2.7.7.80" evidence="11"/>
<dbReference type="FunFam" id="3.40.50.720:FF:000206">
    <property type="entry name" value="Adenylyltransferase and sulfurtransferase MOCS3"/>
    <property type="match status" value="1"/>
</dbReference>
<dbReference type="HAMAP" id="MF_03049">
    <property type="entry name" value="MOCS3_Uba4"/>
    <property type="match status" value="1"/>
</dbReference>
<comment type="caution">
    <text evidence="11">Lacks conserved residue(s) required for the propagation of feature annotation.</text>
</comment>
<gene>
    <name evidence="11" type="primary">MOCS3</name>
    <name evidence="11" type="synonym">UBA4</name>
</gene>
<feature type="active site" description="Glycyl thioester intermediate; for adenylyltransferase activity" evidence="11">
    <location>
        <position position="239"/>
    </location>
</feature>
<evidence type="ECO:0000256" key="6">
    <source>
        <dbReference type="ARBA" id="ARBA00022741"/>
    </source>
</evidence>
<keyword evidence="12" id="KW-0175">Coiled coil</keyword>
<organism evidence="14 15">
    <name type="scientific">Cyprinus carpio</name>
    <name type="common">Common carp</name>
    <dbReference type="NCBI Taxonomy" id="7962"/>
    <lineage>
        <taxon>Eukaryota</taxon>
        <taxon>Metazoa</taxon>
        <taxon>Chordata</taxon>
        <taxon>Craniata</taxon>
        <taxon>Vertebrata</taxon>
        <taxon>Euteleostomi</taxon>
        <taxon>Actinopterygii</taxon>
        <taxon>Neopterygii</taxon>
        <taxon>Teleostei</taxon>
        <taxon>Ostariophysi</taxon>
        <taxon>Cypriniformes</taxon>
        <taxon>Cyprinidae</taxon>
        <taxon>Cyprininae</taxon>
        <taxon>Cyprinus</taxon>
    </lineage>
</organism>
<feature type="coiled-coil region" evidence="12">
    <location>
        <begin position="12"/>
        <end position="42"/>
    </location>
</feature>
<comment type="pathway">
    <text evidence="11">Cofactor biosynthesis; molybdopterin biosynthesis.</text>
</comment>
<dbReference type="PANTHER" id="PTHR10953">
    <property type="entry name" value="UBIQUITIN-ACTIVATING ENZYME E1"/>
    <property type="match status" value="1"/>
</dbReference>
<keyword evidence="9 11" id="KW-0501">Molybdenum cofactor biosynthesis</keyword>
<comment type="function">
    <text evidence="11">Plays a central role in 2-thiolation of mcm(5)S(2)U at tRNA wobble positions of cytosolic tRNA(Lys), tRNA(Glu) and tRNA(Gln). Also essential during biosynthesis of the molybdenum cofactor. Acts by mediating the C-terminal thiocarboxylation of sulfur carriers URM1 and MOCS2A. Its N-terminus first activates URM1 and MOCS2A as acyl-adenylates (-COAMP), then the persulfide sulfur on the catalytic cysteine is transferred to URM1 and MOCS2A to form thiocarboxylation (-COSH) of their C-terminus. The reaction probably involves hydrogen sulfide that is generated from the persulfide intermediate and that acts as nucleophile towards URM1 and MOCS2A. Subsequently, a transient disulfide bond is formed. Does not use thiosulfate as sulfur donor; NFS1 probably acting as a sulfur donor for thiocarboxylation reactions.</text>
</comment>
<comment type="catalytic activity">
    <reaction evidence="11">
        <text>[molybdopterin-synthase sulfur-carrier protein]-C-terminal Gly-Gly-AMP + S-sulfanyl-L-cysteinyl-[cysteine desulfurase] + AH2 = [molybdopterin-synthase sulfur-carrier protein]-C-terminal-Gly-aminoethanethioate + L-cysteinyl-[cysteine desulfurase] + A + AMP + 2 H(+)</text>
        <dbReference type="Rhea" id="RHEA:48612"/>
        <dbReference type="Rhea" id="RHEA-COMP:12157"/>
        <dbReference type="Rhea" id="RHEA-COMP:12158"/>
        <dbReference type="Rhea" id="RHEA-COMP:12159"/>
        <dbReference type="Rhea" id="RHEA-COMP:19907"/>
        <dbReference type="ChEBI" id="CHEBI:13193"/>
        <dbReference type="ChEBI" id="CHEBI:15378"/>
        <dbReference type="ChEBI" id="CHEBI:17499"/>
        <dbReference type="ChEBI" id="CHEBI:29950"/>
        <dbReference type="ChEBI" id="CHEBI:61963"/>
        <dbReference type="ChEBI" id="CHEBI:90618"/>
        <dbReference type="ChEBI" id="CHEBI:232372"/>
        <dbReference type="ChEBI" id="CHEBI:456215"/>
        <dbReference type="EC" id="2.8.1.11"/>
    </reaction>
</comment>
<feature type="binding site" evidence="11">
    <location>
        <position position="297"/>
    </location>
    <ligand>
        <name>Zn(2+)</name>
        <dbReference type="ChEBI" id="CHEBI:29105"/>
    </ligand>
</feature>
<dbReference type="SUPFAM" id="SSF69572">
    <property type="entry name" value="Activating enzymes of the ubiquitin-like proteins"/>
    <property type="match status" value="1"/>
</dbReference>
<reference evidence="14" key="1">
    <citation type="submission" date="2025-08" db="UniProtKB">
        <authorList>
            <consortium name="Ensembl"/>
        </authorList>
    </citation>
    <scope>IDENTIFICATION</scope>
</reference>
<sequence length="443" mass="48374">MDDTVLSLKTQLLERDREIVALKKKLVQLEKENSVLTELQEKVINLSPLKSNTGLNNEDIMRYSRQLLLPELGVKGQVALSNKSVLVVGCGGLGCPVAQYLAAAGVGRLGLLDYDVVELSNLHRQVLHTELTQGQPKALSAAQAISRLNSTVQCVPYHLQLSRENATQLIQQYDIVADCSDNVPTRYLVNDACVLTGKPLVSASALRMEGQLTVYNCRGGPCYRCLYPTPPPPETVTNCSDGGVLGVVPGIMGCLQALEVLKIASGQGSSFEKQLLMFDGQEGRFRSIRLRPKQAECAVCGETPTVTELQDYEQFCGSAATDKEYKAVLDSSAPHLLLDVRPKVEVDICHLPVSINIPLSSLENKKAEHLTLLKDTVSDIKQQMNIKSQVPVFVVCKLGNDSQKAVQLLEKMSGQEIEQITVKDVIGGLMAWASKIDPSFPQY</sequence>
<dbReference type="CDD" id="cd00757">
    <property type="entry name" value="ThiF_MoeB_HesA_family"/>
    <property type="match status" value="1"/>
</dbReference>
<comment type="similarity">
    <text evidence="11">In the N-terminal section; belongs to the HesA/MoeB/ThiF family. UBA4 subfamily.</text>
</comment>
<comment type="pathway">
    <text evidence="11">tRNA modification; 5-methoxycarbonylmethyl-2-thiouridine-tRNA biosynthesis.</text>
</comment>
<evidence type="ECO:0000256" key="4">
    <source>
        <dbReference type="ARBA" id="ARBA00022694"/>
    </source>
</evidence>
<evidence type="ECO:0000256" key="5">
    <source>
        <dbReference type="ARBA" id="ARBA00022723"/>
    </source>
</evidence>
<dbReference type="InterPro" id="IPR000594">
    <property type="entry name" value="ThiF_NAD_FAD-bd"/>
</dbReference>
<feature type="binding site" evidence="11">
    <location>
        <position position="300"/>
    </location>
    <ligand>
        <name>Zn(2+)</name>
        <dbReference type="ChEBI" id="CHEBI:29105"/>
    </ligand>
</feature>
<dbReference type="Gene3D" id="3.40.50.720">
    <property type="entry name" value="NAD(P)-binding Rossmann-like Domain"/>
    <property type="match status" value="1"/>
</dbReference>
<dbReference type="InterPro" id="IPR001763">
    <property type="entry name" value="Rhodanese-like_dom"/>
</dbReference>
<keyword evidence="7 11" id="KW-0862">Zinc</keyword>
<evidence type="ECO:0000313" key="14">
    <source>
        <dbReference type="Ensembl" id="ENSCCRP00015027026.1"/>
    </source>
</evidence>
<keyword evidence="3 11" id="KW-0808">Transferase</keyword>
<feature type="binding site" evidence="11">
    <location>
        <position position="137"/>
    </location>
    <ligand>
        <name>ATP</name>
        <dbReference type="ChEBI" id="CHEBI:30616"/>
    </ligand>
</feature>
<comment type="subcellular location">
    <subcellularLocation>
        <location evidence="1">Cytoplasm</location>
        <location evidence="1">Cytosol</location>
    </subcellularLocation>
</comment>
<feature type="binding site" evidence="11">
    <location>
        <position position="222"/>
    </location>
    <ligand>
        <name>Zn(2+)</name>
        <dbReference type="ChEBI" id="CHEBI:29105"/>
    </ligand>
</feature>
<dbReference type="UniPathway" id="UPA00344"/>
<keyword evidence="4 11" id="KW-0819">tRNA processing</keyword>
<feature type="binding site" evidence="11">
    <location>
        <position position="225"/>
    </location>
    <ligand>
        <name>Zn(2+)</name>
        <dbReference type="ChEBI" id="CHEBI:29105"/>
    </ligand>
</feature>
<dbReference type="AlphaFoldDB" id="A0A8C1TV00"/>
<keyword evidence="5 11" id="KW-0479">Metal-binding</keyword>
<dbReference type="Pfam" id="PF00581">
    <property type="entry name" value="Rhodanese"/>
    <property type="match status" value="1"/>
</dbReference>
<dbReference type="InterPro" id="IPR035985">
    <property type="entry name" value="Ubiquitin-activating_enz"/>
</dbReference>
<dbReference type="GO" id="GO:0061604">
    <property type="term" value="F:molybdopterin-synthase sulfurtransferase activity"/>
    <property type="evidence" value="ECO:0007669"/>
    <property type="project" value="UniProtKB-EC"/>
</dbReference>
<dbReference type="GO" id="GO:0004792">
    <property type="term" value="F:thiosulfate-cyanide sulfurtransferase activity"/>
    <property type="evidence" value="ECO:0007669"/>
    <property type="project" value="TreeGrafter"/>
</dbReference>
<dbReference type="GO" id="GO:0005829">
    <property type="term" value="C:cytosol"/>
    <property type="evidence" value="ECO:0007669"/>
    <property type="project" value="UniProtKB-SubCell"/>
</dbReference>
<dbReference type="GO" id="GO:0042292">
    <property type="term" value="F:URM1 activating enzyme activity"/>
    <property type="evidence" value="ECO:0007669"/>
    <property type="project" value="TreeGrafter"/>
</dbReference>
<keyword evidence="2 11" id="KW-0963">Cytoplasm</keyword>
<evidence type="ECO:0000256" key="1">
    <source>
        <dbReference type="ARBA" id="ARBA00004514"/>
    </source>
</evidence>
<dbReference type="GO" id="GO:0032447">
    <property type="term" value="P:protein urmylation"/>
    <property type="evidence" value="ECO:0007669"/>
    <property type="project" value="TreeGrafter"/>
</dbReference>
<dbReference type="Gene3D" id="3.40.250.10">
    <property type="entry name" value="Rhodanese-like domain"/>
    <property type="match status" value="1"/>
</dbReference>
<dbReference type="Pfam" id="PF00899">
    <property type="entry name" value="ThiF"/>
    <property type="match status" value="1"/>
</dbReference>
<dbReference type="GO" id="GO:0005524">
    <property type="term" value="F:ATP binding"/>
    <property type="evidence" value="ECO:0007669"/>
    <property type="project" value="UniProtKB-KW"/>
</dbReference>
<dbReference type="PROSITE" id="PS50206">
    <property type="entry name" value="RHODANESE_3"/>
    <property type="match status" value="1"/>
</dbReference>
<comment type="catalytic activity">
    <reaction evidence="11">
        <text>[molybdopterin-synthase sulfur-carrier protein]-C-terminal Gly-Gly + ATP + H(+) = [molybdopterin-synthase sulfur-carrier protein]-C-terminal Gly-Gly-AMP + diphosphate</text>
        <dbReference type="Rhea" id="RHEA:43616"/>
        <dbReference type="Rhea" id="RHEA-COMP:12159"/>
        <dbReference type="Rhea" id="RHEA-COMP:12202"/>
        <dbReference type="ChEBI" id="CHEBI:15378"/>
        <dbReference type="ChEBI" id="CHEBI:30616"/>
        <dbReference type="ChEBI" id="CHEBI:33019"/>
        <dbReference type="ChEBI" id="CHEBI:90618"/>
        <dbReference type="ChEBI" id="CHEBI:90778"/>
        <dbReference type="EC" id="2.7.7.80"/>
    </reaction>
</comment>
<dbReference type="InterPro" id="IPR036873">
    <property type="entry name" value="Rhodanese-like_dom_sf"/>
</dbReference>
<dbReference type="InterPro" id="IPR045886">
    <property type="entry name" value="ThiF/MoeB/HesA"/>
</dbReference>
<feature type="binding site" evidence="11">
    <location>
        <position position="92"/>
    </location>
    <ligand>
        <name>ATP</name>
        <dbReference type="ChEBI" id="CHEBI:30616"/>
    </ligand>
</feature>
<evidence type="ECO:0000256" key="9">
    <source>
        <dbReference type="ARBA" id="ARBA00023150"/>
    </source>
</evidence>
<protein>
    <recommendedName>
        <fullName evidence="11">Adenylyltransferase and sulfurtransferase MOCS3</fullName>
    </recommendedName>
    <alternativeName>
        <fullName evidence="11">Molybdenum cofactor synthesis protein 3</fullName>
    </alternativeName>
    <domain>
        <recommendedName>
            <fullName evidence="11">Molybdopterin-synthase adenylyltransferase</fullName>
            <ecNumber evidence="11">2.7.7.80</ecNumber>
        </recommendedName>
        <alternativeName>
            <fullName evidence="11">Adenylyltransferase MOCS3</fullName>
        </alternativeName>
        <alternativeName>
            <fullName evidence="11">Sulfur carrier protein MOCS2A adenylyltransferase</fullName>
        </alternativeName>
    </domain>
    <domain>
        <recommendedName>
            <fullName evidence="11">Molybdopterin-synthase sulfurtransferase</fullName>
            <ecNumber evidence="11">2.8.1.11</ecNumber>
        </recommendedName>
        <alternativeName>
            <fullName evidence="11">Sulfurtransferase MOCS3</fullName>
        </alternativeName>
        <alternativeName>
            <fullName evidence="11">Sulfur carrier protein MOCS2A sulfurtransferase</fullName>
        </alternativeName>
    </domain>
</protein>
<evidence type="ECO:0000259" key="13">
    <source>
        <dbReference type="PROSITE" id="PS50206"/>
    </source>
</evidence>
<keyword evidence="6 11" id="KW-0547">Nucleotide-binding</keyword>
<dbReference type="Ensembl" id="ENSCCRT00015027975.1">
    <property type="protein sequence ID" value="ENSCCRP00015027026.1"/>
    <property type="gene ID" value="ENSCCRG00015011288.1"/>
</dbReference>
<dbReference type="GO" id="GO:0006777">
    <property type="term" value="P:Mo-molybdopterin cofactor biosynthetic process"/>
    <property type="evidence" value="ECO:0007669"/>
    <property type="project" value="UniProtKB-UniRule"/>
</dbReference>
<keyword evidence="11" id="KW-1015">Disulfide bond</keyword>
<accession>A0A8C1TV00</accession>
<comment type="cofactor">
    <cofactor evidence="11">
        <name>Zn(2+)</name>
        <dbReference type="ChEBI" id="CHEBI:29105"/>
    </cofactor>
    <text evidence="11">Binds 1 zinc ion per subunit.</text>
</comment>
<dbReference type="NCBIfam" id="NF004281">
    <property type="entry name" value="PRK05690.1"/>
    <property type="match status" value="1"/>
</dbReference>
<keyword evidence="8 11" id="KW-0067">ATP-binding</keyword>
<evidence type="ECO:0000256" key="7">
    <source>
        <dbReference type="ARBA" id="ARBA00022833"/>
    </source>
</evidence>
<evidence type="ECO:0000256" key="3">
    <source>
        <dbReference type="ARBA" id="ARBA00022679"/>
    </source>
</evidence>
<dbReference type="GO" id="GO:0061605">
    <property type="term" value="F:molybdopterin-synthase adenylyltransferase activity"/>
    <property type="evidence" value="ECO:0007669"/>
    <property type="project" value="UniProtKB-EC"/>
</dbReference>
<name>A0A8C1TV00_CYPCA</name>
<feature type="binding site" evidence="11">
    <location>
        <begin position="120"/>
        <end position="124"/>
    </location>
    <ligand>
        <name>ATP</name>
        <dbReference type="ChEBI" id="CHEBI:30616"/>
    </ligand>
</feature>
<dbReference type="FunFam" id="3.40.250.10:FF:000014">
    <property type="entry name" value="Adenylyltransferase and sulfurtransferase MOCS3"/>
    <property type="match status" value="1"/>
</dbReference>
<feature type="binding site" evidence="11">
    <location>
        <begin position="181"/>
        <end position="182"/>
    </location>
    <ligand>
        <name>ATP</name>
        <dbReference type="ChEBI" id="CHEBI:30616"/>
    </ligand>
</feature>